<keyword evidence="1" id="KW-0227">DNA damage</keyword>
<comment type="function">
    <text evidence="1">Component of the general transcription and DNA repair factor IIH (TFIIH) core complex which is involved in general and transcription-coupled nucleotide excision repair (NER) of damaged DNA.</text>
</comment>
<dbReference type="EMBL" id="PKPP01011918">
    <property type="protein sequence ID" value="PWA43283.1"/>
    <property type="molecule type" value="Genomic_DNA"/>
</dbReference>
<dbReference type="InterPro" id="IPR004598">
    <property type="entry name" value="TFIIH_p52/Tfb2"/>
</dbReference>
<dbReference type="GO" id="GO:0006289">
    <property type="term" value="P:nucleotide-excision repair"/>
    <property type="evidence" value="ECO:0007669"/>
    <property type="project" value="InterPro"/>
</dbReference>
<keyword evidence="3" id="KW-1185">Reference proteome</keyword>
<organism evidence="2 3">
    <name type="scientific">Artemisia annua</name>
    <name type="common">Sweet wormwood</name>
    <dbReference type="NCBI Taxonomy" id="35608"/>
    <lineage>
        <taxon>Eukaryota</taxon>
        <taxon>Viridiplantae</taxon>
        <taxon>Streptophyta</taxon>
        <taxon>Embryophyta</taxon>
        <taxon>Tracheophyta</taxon>
        <taxon>Spermatophyta</taxon>
        <taxon>Magnoliopsida</taxon>
        <taxon>eudicotyledons</taxon>
        <taxon>Gunneridae</taxon>
        <taxon>Pentapetalae</taxon>
        <taxon>asterids</taxon>
        <taxon>campanulids</taxon>
        <taxon>Asterales</taxon>
        <taxon>Asteraceae</taxon>
        <taxon>Asteroideae</taxon>
        <taxon>Anthemideae</taxon>
        <taxon>Artemisiinae</taxon>
        <taxon>Artemisia</taxon>
    </lineage>
</organism>
<dbReference type="GO" id="GO:0001671">
    <property type="term" value="F:ATPase activator activity"/>
    <property type="evidence" value="ECO:0007669"/>
    <property type="project" value="InterPro"/>
</dbReference>
<comment type="caution">
    <text evidence="2">The sequence shown here is derived from an EMBL/GenBank/DDBJ whole genome shotgun (WGS) entry which is preliminary data.</text>
</comment>
<evidence type="ECO:0000313" key="2">
    <source>
        <dbReference type="EMBL" id="PWA43283.1"/>
    </source>
</evidence>
<dbReference type="GO" id="GO:0000439">
    <property type="term" value="C:transcription factor TFIIH core complex"/>
    <property type="evidence" value="ECO:0007669"/>
    <property type="project" value="InterPro"/>
</dbReference>
<keyword evidence="1" id="KW-0234">DNA repair</keyword>
<sequence length="148" mass="17371">MFKTILNYNVSTTKRTYGFKYNCKTSQLRRTRVLDNYAVQQWEYFLLHLINSAEAEVTTKSISASMMKVFQQDLLSQRGREGARLTESCFQFLLMDTKCTASFKLSLSFKIQTLTRNTFPILYSYDHHLLSLTIFSAYYSQLVDYVLM</sequence>
<keyword evidence="1" id="KW-0539">Nucleus</keyword>
<evidence type="ECO:0000256" key="1">
    <source>
        <dbReference type="RuleBase" id="RU364024"/>
    </source>
</evidence>
<dbReference type="GO" id="GO:0005675">
    <property type="term" value="C:transcription factor TFIIH holo complex"/>
    <property type="evidence" value="ECO:0007669"/>
    <property type="project" value="TreeGrafter"/>
</dbReference>
<dbReference type="Proteomes" id="UP000245207">
    <property type="component" value="Unassembled WGS sequence"/>
</dbReference>
<accession>A0A2U1L2R2</accession>
<dbReference type="GO" id="GO:0003690">
    <property type="term" value="F:double-stranded DNA binding"/>
    <property type="evidence" value="ECO:0007669"/>
    <property type="project" value="TreeGrafter"/>
</dbReference>
<reference evidence="2 3" key="1">
    <citation type="journal article" date="2018" name="Mol. Plant">
        <title>The genome of Artemisia annua provides insight into the evolution of Asteraceae family and artemisinin biosynthesis.</title>
        <authorList>
            <person name="Shen Q."/>
            <person name="Zhang L."/>
            <person name="Liao Z."/>
            <person name="Wang S."/>
            <person name="Yan T."/>
            <person name="Shi P."/>
            <person name="Liu M."/>
            <person name="Fu X."/>
            <person name="Pan Q."/>
            <person name="Wang Y."/>
            <person name="Lv Z."/>
            <person name="Lu X."/>
            <person name="Zhang F."/>
            <person name="Jiang W."/>
            <person name="Ma Y."/>
            <person name="Chen M."/>
            <person name="Hao X."/>
            <person name="Li L."/>
            <person name="Tang Y."/>
            <person name="Lv G."/>
            <person name="Zhou Y."/>
            <person name="Sun X."/>
            <person name="Brodelius P.E."/>
            <person name="Rose J.K.C."/>
            <person name="Tang K."/>
        </authorList>
    </citation>
    <scope>NUCLEOTIDE SEQUENCE [LARGE SCALE GENOMIC DNA]</scope>
    <source>
        <strain evidence="3">cv. Huhao1</strain>
        <tissue evidence="2">Leaf</tissue>
    </source>
</reference>
<keyword evidence="1" id="KW-0805">Transcription regulation</keyword>
<gene>
    <name evidence="2" type="ORF">CTI12_AA537140</name>
</gene>
<comment type="subcellular location">
    <subcellularLocation>
        <location evidence="1">Nucleus</location>
    </subcellularLocation>
</comment>
<dbReference type="AlphaFoldDB" id="A0A2U1L2R2"/>
<comment type="similarity">
    <text evidence="1">Belongs to the TFB2 family.</text>
</comment>
<dbReference type="Pfam" id="PF03849">
    <property type="entry name" value="Tfb2"/>
    <property type="match status" value="1"/>
</dbReference>
<proteinExistence type="inferred from homology"/>
<dbReference type="OrthoDB" id="1484865at2759"/>
<protein>
    <recommendedName>
        <fullName evidence="1">RNA polymerase II transcription factor B subunit 2</fullName>
    </recommendedName>
</protein>
<keyword evidence="1" id="KW-0804">Transcription</keyword>
<dbReference type="PANTHER" id="PTHR13152">
    <property type="entry name" value="TFIIH, POLYPEPTIDE 4"/>
    <property type="match status" value="1"/>
</dbReference>
<evidence type="ECO:0000313" key="3">
    <source>
        <dbReference type="Proteomes" id="UP000245207"/>
    </source>
</evidence>
<dbReference type="PANTHER" id="PTHR13152:SF0">
    <property type="entry name" value="GENERAL TRANSCRIPTION FACTOR IIH SUBUNIT 4"/>
    <property type="match status" value="1"/>
</dbReference>
<dbReference type="STRING" id="35608.A0A2U1L2R2"/>
<name>A0A2U1L2R2_ARTAN</name>